<dbReference type="InterPro" id="IPR029063">
    <property type="entry name" value="SAM-dependent_MTases_sf"/>
</dbReference>
<evidence type="ECO:0000313" key="1">
    <source>
        <dbReference type="EMBL" id="GAG77899.1"/>
    </source>
</evidence>
<reference evidence="1" key="1">
    <citation type="journal article" date="2014" name="Front. Microbiol.">
        <title>High frequency of phylogenetically diverse reductive dehalogenase-homologous genes in deep subseafloor sedimentary metagenomes.</title>
        <authorList>
            <person name="Kawai M."/>
            <person name="Futagami T."/>
            <person name="Toyoda A."/>
            <person name="Takaki Y."/>
            <person name="Nishi S."/>
            <person name="Hori S."/>
            <person name="Arai W."/>
            <person name="Tsubouchi T."/>
            <person name="Morono Y."/>
            <person name="Uchiyama I."/>
            <person name="Ito T."/>
            <person name="Fujiyama A."/>
            <person name="Inagaki F."/>
            <person name="Takami H."/>
        </authorList>
    </citation>
    <scope>NUCLEOTIDE SEQUENCE</scope>
    <source>
        <strain evidence="1">Expedition CK06-06</strain>
    </source>
</reference>
<sequence length="122" mass="14066">MVPTTKTEYVSIQGKPMHQINPEIDQDRVEDTIDHFNKFGYVMFPQQVKIYENIKEKIGNSGEILEAGCGNGLGTAILGHSNRFYVYGTDKLGKNIKFASCLYPWIKFREWDINYPYPVARK</sequence>
<dbReference type="EMBL" id="BART01012185">
    <property type="protein sequence ID" value="GAG77899.1"/>
    <property type="molecule type" value="Genomic_DNA"/>
</dbReference>
<gene>
    <name evidence="1" type="ORF">S01H4_25566</name>
</gene>
<proteinExistence type="predicted"/>
<comment type="caution">
    <text evidence="1">The sequence shown here is derived from an EMBL/GenBank/DDBJ whole genome shotgun (WGS) entry which is preliminary data.</text>
</comment>
<organism evidence="1">
    <name type="scientific">marine sediment metagenome</name>
    <dbReference type="NCBI Taxonomy" id="412755"/>
    <lineage>
        <taxon>unclassified sequences</taxon>
        <taxon>metagenomes</taxon>
        <taxon>ecological metagenomes</taxon>
    </lineage>
</organism>
<feature type="non-terminal residue" evidence="1">
    <location>
        <position position="122"/>
    </location>
</feature>
<dbReference type="Gene3D" id="3.40.50.150">
    <property type="entry name" value="Vaccinia Virus protein VP39"/>
    <property type="match status" value="1"/>
</dbReference>
<accession>X1A876</accession>
<dbReference type="AlphaFoldDB" id="X1A876"/>
<protein>
    <recommendedName>
        <fullName evidence="2">Methyltransferase type 11 domain-containing protein</fullName>
    </recommendedName>
</protein>
<evidence type="ECO:0008006" key="2">
    <source>
        <dbReference type="Google" id="ProtNLM"/>
    </source>
</evidence>
<dbReference type="SUPFAM" id="SSF53335">
    <property type="entry name" value="S-adenosyl-L-methionine-dependent methyltransferases"/>
    <property type="match status" value="1"/>
</dbReference>
<name>X1A876_9ZZZZ</name>